<feature type="domain" description="Zinc finger FPG/IleRS-type" evidence="16">
    <location>
        <begin position="902"/>
        <end position="928"/>
    </location>
</feature>
<evidence type="ECO:0000256" key="6">
    <source>
        <dbReference type="ARBA" id="ARBA00022723"/>
    </source>
</evidence>
<dbReference type="AlphaFoldDB" id="A0A1H7K8I6"/>
<evidence type="ECO:0000256" key="9">
    <source>
        <dbReference type="ARBA" id="ARBA00022840"/>
    </source>
</evidence>
<evidence type="ECO:0000256" key="13">
    <source>
        <dbReference type="ARBA" id="ARBA00048359"/>
    </source>
</evidence>
<dbReference type="GO" id="GO:0002161">
    <property type="term" value="F:aminoacyl-tRNA deacylase activity"/>
    <property type="evidence" value="ECO:0007669"/>
    <property type="project" value="InterPro"/>
</dbReference>
<feature type="binding site" evidence="14">
    <location>
        <position position="906"/>
    </location>
    <ligand>
        <name>Zn(2+)</name>
        <dbReference type="ChEBI" id="CHEBI:29105"/>
    </ligand>
</feature>
<keyword evidence="4 14" id="KW-0963">Cytoplasm</keyword>
<keyword evidence="8 14" id="KW-0862">Zinc</keyword>
<name>A0A1H7K8I6_9GAMM</name>
<dbReference type="Pfam" id="PF00133">
    <property type="entry name" value="tRNA-synt_1"/>
    <property type="match status" value="1"/>
</dbReference>
<evidence type="ECO:0000259" key="15">
    <source>
        <dbReference type="Pfam" id="PF00133"/>
    </source>
</evidence>
<accession>A0A1H7K8I6</accession>
<comment type="subcellular location">
    <subcellularLocation>
        <location evidence="1 14">Cytoplasm</location>
    </subcellularLocation>
</comment>
<dbReference type="InterPro" id="IPR009008">
    <property type="entry name" value="Val/Leu/Ile-tRNA-synth_edit"/>
</dbReference>
<dbReference type="GO" id="GO:0004822">
    <property type="term" value="F:isoleucine-tRNA ligase activity"/>
    <property type="evidence" value="ECO:0007669"/>
    <property type="project" value="UniProtKB-UniRule"/>
</dbReference>
<dbReference type="GO" id="GO:0005829">
    <property type="term" value="C:cytosol"/>
    <property type="evidence" value="ECO:0007669"/>
    <property type="project" value="TreeGrafter"/>
</dbReference>
<keyword evidence="7 14" id="KW-0547">Nucleotide-binding</keyword>
<dbReference type="InterPro" id="IPR050081">
    <property type="entry name" value="Ile-tRNA_ligase"/>
</dbReference>
<dbReference type="PANTHER" id="PTHR42765">
    <property type="entry name" value="SOLEUCYL-TRNA SYNTHETASE"/>
    <property type="match status" value="1"/>
</dbReference>
<keyword evidence="11 14" id="KW-0030">Aminoacyl-tRNA synthetase</keyword>
<comment type="cofactor">
    <cofactor evidence="14">
        <name>Zn(2+)</name>
        <dbReference type="ChEBI" id="CHEBI:29105"/>
    </cofactor>
    <text evidence="14">Binds 1 zinc ion per subunit.</text>
</comment>
<reference evidence="19" key="1">
    <citation type="submission" date="2016-10" db="EMBL/GenBank/DDBJ databases">
        <authorList>
            <person name="Varghese N."/>
            <person name="Submissions S."/>
        </authorList>
    </citation>
    <scope>NUCLEOTIDE SEQUENCE [LARGE SCALE GENOMIC DNA]</scope>
    <source>
        <strain evidence="19">DSM 241</strain>
    </source>
</reference>
<comment type="catalytic activity">
    <reaction evidence="13 14">
        <text>tRNA(Ile) + L-isoleucine + ATP = L-isoleucyl-tRNA(Ile) + AMP + diphosphate</text>
        <dbReference type="Rhea" id="RHEA:11060"/>
        <dbReference type="Rhea" id="RHEA-COMP:9666"/>
        <dbReference type="Rhea" id="RHEA-COMP:9695"/>
        <dbReference type="ChEBI" id="CHEBI:30616"/>
        <dbReference type="ChEBI" id="CHEBI:33019"/>
        <dbReference type="ChEBI" id="CHEBI:58045"/>
        <dbReference type="ChEBI" id="CHEBI:78442"/>
        <dbReference type="ChEBI" id="CHEBI:78528"/>
        <dbReference type="ChEBI" id="CHEBI:456215"/>
        <dbReference type="EC" id="6.1.1.5"/>
    </reaction>
</comment>
<dbReference type="CDD" id="cd07960">
    <property type="entry name" value="Anticodon_Ia_Ile_BEm"/>
    <property type="match status" value="1"/>
</dbReference>
<feature type="binding site" evidence="14">
    <location>
        <position position="903"/>
    </location>
    <ligand>
        <name>Zn(2+)</name>
        <dbReference type="ChEBI" id="CHEBI:29105"/>
    </ligand>
</feature>
<gene>
    <name evidence="14" type="primary">ileS</name>
    <name evidence="18" type="ORF">SAMN05444515_105164</name>
</gene>
<keyword evidence="6 14" id="KW-0479">Metal-binding</keyword>
<feature type="binding site" evidence="14">
    <location>
        <position position="923"/>
    </location>
    <ligand>
        <name>Zn(2+)</name>
        <dbReference type="ChEBI" id="CHEBI:29105"/>
    </ligand>
</feature>
<dbReference type="SUPFAM" id="SSF52374">
    <property type="entry name" value="Nucleotidylyl transferase"/>
    <property type="match status" value="1"/>
</dbReference>
<dbReference type="Gene3D" id="3.40.50.620">
    <property type="entry name" value="HUPs"/>
    <property type="match status" value="2"/>
</dbReference>
<dbReference type="InterPro" id="IPR013155">
    <property type="entry name" value="M/V/L/I-tRNA-synth_anticd-bd"/>
</dbReference>
<evidence type="ECO:0000256" key="12">
    <source>
        <dbReference type="ARBA" id="ARBA00025217"/>
    </source>
</evidence>
<dbReference type="EMBL" id="FOAA01000005">
    <property type="protein sequence ID" value="SEK82766.1"/>
    <property type="molecule type" value="Genomic_DNA"/>
</dbReference>
<feature type="short sequence motif" description="'KMSKS' region" evidence="14">
    <location>
        <begin position="602"/>
        <end position="606"/>
    </location>
</feature>
<dbReference type="GO" id="GO:0006428">
    <property type="term" value="P:isoleucyl-tRNA aminoacylation"/>
    <property type="evidence" value="ECO:0007669"/>
    <property type="project" value="UniProtKB-UniRule"/>
</dbReference>
<dbReference type="InterPro" id="IPR001412">
    <property type="entry name" value="aa-tRNA-synth_I_CS"/>
</dbReference>
<dbReference type="InterPro" id="IPR002300">
    <property type="entry name" value="aa-tRNA-synth_Ia"/>
</dbReference>
<dbReference type="Proteomes" id="UP000199256">
    <property type="component" value="Unassembled WGS sequence"/>
</dbReference>
<evidence type="ECO:0000256" key="8">
    <source>
        <dbReference type="ARBA" id="ARBA00022833"/>
    </source>
</evidence>
<dbReference type="InterPro" id="IPR033708">
    <property type="entry name" value="Anticodon_Ile_BEm"/>
</dbReference>
<evidence type="ECO:0000256" key="10">
    <source>
        <dbReference type="ARBA" id="ARBA00022917"/>
    </source>
</evidence>
<evidence type="ECO:0000256" key="14">
    <source>
        <dbReference type="HAMAP-Rule" id="MF_02002"/>
    </source>
</evidence>
<dbReference type="FunFam" id="1.10.730.20:FF:000001">
    <property type="entry name" value="Isoleucine--tRNA ligase"/>
    <property type="match status" value="1"/>
</dbReference>
<comment type="domain">
    <text evidence="14">IleRS has two distinct active sites: one for aminoacylation and one for editing. The misactivated valine is translocated from the active site to the editing site, which sterically excludes the correctly activated isoleucine. The single editing site contains two valyl binding pockets, one specific for each substrate (Val-AMP or Val-tRNA(Ile)).</text>
</comment>
<evidence type="ECO:0000313" key="19">
    <source>
        <dbReference type="Proteomes" id="UP000199256"/>
    </source>
</evidence>
<dbReference type="PROSITE" id="PS00178">
    <property type="entry name" value="AA_TRNA_LIGASE_I"/>
    <property type="match status" value="1"/>
</dbReference>
<dbReference type="NCBIfam" id="TIGR00392">
    <property type="entry name" value="ileS"/>
    <property type="match status" value="1"/>
</dbReference>
<sequence length="940" mass="105361">MTDYKDTLNLPKTDFPMRGNLAKREPDMLAAWEQEGLYQRIRQASAGRPRFVLADGPPYANGDIHIGHAVNKILKDVIVKSRTLAGYDAPYVPGWDCHGLPIELQVERSQGKAGKGTDARAFREACRHFAQDQVNRQREDFKRLGVLGDWENPYLTMDYTVEADIMRALGRIIDRGHVIQGNKPVHWCVDCGSALAEAEVEYEDKTSPAIDVRFHSLDDEDLLRRLQVNGEAGNGPISVVIWTTTPWTLPANQAVALNGELEYALVAVNEERLLVATELVDSLMQRYGLGGQHVIGHAQGAALEGLLLQHPFYDRQVPVILGEHVNLEAGTGAVHTAPGHGQDDYIVGRRYNLLVDNPVGGDGRFLPSTELFAGLSVNEANGRILEVLKERGALVHVEKLRHSYPHCWRHKTPIIFRATSQWFISMDKAELREGALRAIEQVQWVPDWGRARIEGMVANRPDWCISRQRNWGVPIPLFIHKETGALHPDTQALIEAVAKKVEQEGIEAWFSLDPKELLGEDAERFDKLTDTLDVWFDSGVTHTTVTERRPGLGLPADLYLEGSDQHRGWFQSSLLTSVAMRGTAPYKAVLTHGFTVDAQGQKMSKSKGNVVAPQKVMDTLGADILRLWVAATDFSGEMAVSDEILKRTADAYRRMRNTARFLLANLNGFDPTTDLLPAERMLPLDRWAVDQALQVQQQVIRAYEHYQFHQIYQRVHNFCSVEMGSFYLDVIKDRQYTTQADSRARRSAQTAMYHIIEAMTRWLTPILSFTGEEIWQQIPGERNASVLLNTWYDGLFPLQDDAPLGVADWRRVLEVRQCVSRELEKLRNEGDIGASLDAEVDLYCDAGLQEILTRLGDELRFVLITSYARVHALGQAPATAVASALPDGTALAIRALRCEHAKCPRCWHHREDVGTSAEHPELCGRCVENVAGEGEQRAFA</sequence>
<evidence type="ECO:0000256" key="5">
    <source>
        <dbReference type="ARBA" id="ARBA00022598"/>
    </source>
</evidence>
<evidence type="ECO:0000256" key="4">
    <source>
        <dbReference type="ARBA" id="ARBA00022490"/>
    </source>
</evidence>
<dbReference type="SUPFAM" id="SSF47323">
    <property type="entry name" value="Anticodon-binding domain of a subclass of class I aminoacyl-tRNA synthetases"/>
    <property type="match status" value="1"/>
</dbReference>
<proteinExistence type="inferred from homology"/>
<dbReference type="Gene3D" id="3.90.740.10">
    <property type="entry name" value="Valyl/Leucyl/Isoleucyl-tRNA synthetase, editing domain"/>
    <property type="match status" value="1"/>
</dbReference>
<dbReference type="Gene3D" id="1.10.10.830">
    <property type="entry name" value="Ile-tRNA synthetase CP2 domain-like"/>
    <property type="match status" value="1"/>
</dbReference>
<protein>
    <recommendedName>
        <fullName evidence="14">Isoleucine--tRNA ligase</fullName>
        <ecNumber evidence="14">6.1.1.5</ecNumber>
    </recommendedName>
    <alternativeName>
        <fullName evidence="14">Isoleucyl-tRNA synthetase</fullName>
        <shortName evidence="14">IleRS</shortName>
    </alternativeName>
</protein>
<dbReference type="InterPro" id="IPR014729">
    <property type="entry name" value="Rossmann-like_a/b/a_fold"/>
</dbReference>
<evidence type="ECO:0000256" key="3">
    <source>
        <dbReference type="ARBA" id="ARBA00011245"/>
    </source>
</evidence>
<dbReference type="HAMAP" id="MF_02002">
    <property type="entry name" value="Ile_tRNA_synth_type1"/>
    <property type="match status" value="1"/>
</dbReference>
<dbReference type="STRING" id="1396821.SAMN05444515_105164"/>
<dbReference type="InterPro" id="IPR010663">
    <property type="entry name" value="Znf_FPG/IleRS"/>
</dbReference>
<dbReference type="GO" id="GO:0008270">
    <property type="term" value="F:zinc ion binding"/>
    <property type="evidence" value="ECO:0007669"/>
    <property type="project" value="UniProtKB-UniRule"/>
</dbReference>
<feature type="binding site" evidence="14">
    <location>
        <position position="561"/>
    </location>
    <ligand>
        <name>L-isoleucyl-5'-AMP</name>
        <dbReference type="ChEBI" id="CHEBI:178002"/>
    </ligand>
</feature>
<comment type="function">
    <text evidence="12 14">Catalyzes the attachment of isoleucine to tRNA(Ile). As IleRS can inadvertently accommodate and process structurally similar amino acids such as valine, to avoid such errors it has two additional distinct tRNA(Ile)-dependent editing activities. One activity is designated as 'pretransfer' editing and involves the hydrolysis of activated Val-AMP. The other activity is designated 'posttransfer' editing and involves deacylation of mischarged Val-tRNA(Ile).</text>
</comment>
<dbReference type="Gene3D" id="1.10.730.20">
    <property type="match status" value="1"/>
</dbReference>
<keyword evidence="5 14" id="KW-0436">Ligase</keyword>
<dbReference type="FunFam" id="3.40.50.620:FF:000048">
    <property type="entry name" value="Isoleucine--tRNA ligase"/>
    <property type="match status" value="1"/>
</dbReference>
<dbReference type="PANTHER" id="PTHR42765:SF1">
    <property type="entry name" value="ISOLEUCINE--TRNA LIGASE, MITOCHONDRIAL"/>
    <property type="match status" value="1"/>
</dbReference>
<feature type="domain" description="Aminoacyl-tRNA synthetase class Ia" evidence="15">
    <location>
        <begin position="28"/>
        <end position="640"/>
    </location>
</feature>
<feature type="domain" description="Methionyl/Valyl/Leucyl/Isoleucyl-tRNA synthetase anticodon-binding" evidence="17">
    <location>
        <begin position="685"/>
        <end position="840"/>
    </location>
</feature>
<dbReference type="Pfam" id="PF06827">
    <property type="entry name" value="zf-FPG_IleRS"/>
    <property type="match status" value="1"/>
</dbReference>
<dbReference type="GO" id="GO:0005524">
    <property type="term" value="F:ATP binding"/>
    <property type="evidence" value="ECO:0007669"/>
    <property type="project" value="UniProtKB-UniRule"/>
</dbReference>
<organism evidence="18 19">
    <name type="scientific">Ectothiorhodospira marina</name>
    <dbReference type="NCBI Taxonomy" id="1396821"/>
    <lineage>
        <taxon>Bacteria</taxon>
        <taxon>Pseudomonadati</taxon>
        <taxon>Pseudomonadota</taxon>
        <taxon>Gammaproteobacteria</taxon>
        <taxon>Chromatiales</taxon>
        <taxon>Ectothiorhodospiraceae</taxon>
        <taxon>Ectothiorhodospira</taxon>
    </lineage>
</organism>
<evidence type="ECO:0000256" key="7">
    <source>
        <dbReference type="ARBA" id="ARBA00022741"/>
    </source>
</evidence>
<dbReference type="InterPro" id="IPR002301">
    <property type="entry name" value="Ile-tRNA-ligase"/>
</dbReference>
<keyword evidence="9 14" id="KW-0067">ATP-binding</keyword>
<keyword evidence="10 14" id="KW-0648">Protein biosynthesis</keyword>
<evidence type="ECO:0000256" key="11">
    <source>
        <dbReference type="ARBA" id="ARBA00023146"/>
    </source>
</evidence>
<dbReference type="Pfam" id="PF08264">
    <property type="entry name" value="Anticodon_1"/>
    <property type="match status" value="1"/>
</dbReference>
<dbReference type="RefSeq" id="WP_177169874.1">
    <property type="nucleotide sequence ID" value="NZ_FOAA01000005.1"/>
</dbReference>
<dbReference type="FunFam" id="3.40.50.620:FF:000042">
    <property type="entry name" value="Isoleucine--tRNA ligase"/>
    <property type="match status" value="1"/>
</dbReference>
<feature type="binding site" evidence="14">
    <location>
        <position position="605"/>
    </location>
    <ligand>
        <name>ATP</name>
        <dbReference type="ChEBI" id="CHEBI:30616"/>
    </ligand>
</feature>
<dbReference type="InterPro" id="IPR023585">
    <property type="entry name" value="Ile-tRNA-ligase_type1"/>
</dbReference>
<dbReference type="InterPro" id="IPR009080">
    <property type="entry name" value="tRNAsynth_Ia_anticodon-bd"/>
</dbReference>
<evidence type="ECO:0000256" key="1">
    <source>
        <dbReference type="ARBA" id="ARBA00004496"/>
    </source>
</evidence>
<dbReference type="SUPFAM" id="SSF50677">
    <property type="entry name" value="ValRS/IleRS/LeuRS editing domain"/>
    <property type="match status" value="1"/>
</dbReference>
<dbReference type="CDD" id="cd00818">
    <property type="entry name" value="IleRS_core"/>
    <property type="match status" value="1"/>
</dbReference>
<evidence type="ECO:0000256" key="2">
    <source>
        <dbReference type="ARBA" id="ARBA00006887"/>
    </source>
</evidence>
<dbReference type="GO" id="GO:0000049">
    <property type="term" value="F:tRNA binding"/>
    <property type="evidence" value="ECO:0007669"/>
    <property type="project" value="InterPro"/>
</dbReference>
<evidence type="ECO:0000259" key="17">
    <source>
        <dbReference type="Pfam" id="PF08264"/>
    </source>
</evidence>
<evidence type="ECO:0000313" key="18">
    <source>
        <dbReference type="EMBL" id="SEK82766.1"/>
    </source>
</evidence>
<feature type="short sequence motif" description="'HIGH' region" evidence="14">
    <location>
        <begin position="58"/>
        <end position="68"/>
    </location>
</feature>
<comment type="similarity">
    <text evidence="2 14">Belongs to the class-I aminoacyl-tRNA synthetase family. IleS type 1 subfamily.</text>
</comment>
<feature type="binding site" evidence="14">
    <location>
        <position position="926"/>
    </location>
    <ligand>
        <name>Zn(2+)</name>
        <dbReference type="ChEBI" id="CHEBI:29105"/>
    </ligand>
</feature>
<dbReference type="EC" id="6.1.1.5" evidence="14"/>
<comment type="subunit">
    <text evidence="3 14">Monomer.</text>
</comment>
<dbReference type="PRINTS" id="PR00984">
    <property type="entry name" value="TRNASYNTHILE"/>
</dbReference>
<keyword evidence="19" id="KW-1185">Reference proteome</keyword>
<evidence type="ECO:0000259" key="16">
    <source>
        <dbReference type="Pfam" id="PF06827"/>
    </source>
</evidence>